<evidence type="ECO:0000256" key="3">
    <source>
        <dbReference type="ARBA" id="ARBA00023027"/>
    </source>
</evidence>
<feature type="non-terminal residue" evidence="5">
    <location>
        <position position="1"/>
    </location>
</feature>
<evidence type="ECO:0000313" key="5">
    <source>
        <dbReference type="EMBL" id="GAG78717.1"/>
    </source>
</evidence>
<dbReference type="Gene3D" id="3.40.50.720">
    <property type="entry name" value="NAD(P)-binding Rossmann-like Domain"/>
    <property type="match status" value="2"/>
</dbReference>
<comment type="similarity">
    <text evidence="1">Belongs to the D-isomer specific 2-hydroxyacid dehydrogenase family.</text>
</comment>
<dbReference type="InterPro" id="IPR006140">
    <property type="entry name" value="D-isomer_DH_NAD-bd"/>
</dbReference>
<dbReference type="SUPFAM" id="SSF51735">
    <property type="entry name" value="NAD(P)-binding Rossmann-fold domains"/>
    <property type="match status" value="1"/>
</dbReference>
<keyword evidence="3" id="KW-0520">NAD</keyword>
<organism evidence="5">
    <name type="scientific">marine sediment metagenome</name>
    <dbReference type="NCBI Taxonomy" id="412755"/>
    <lineage>
        <taxon>unclassified sequences</taxon>
        <taxon>metagenomes</taxon>
        <taxon>ecological metagenomes</taxon>
    </lineage>
</organism>
<dbReference type="GO" id="GO:0051287">
    <property type="term" value="F:NAD binding"/>
    <property type="evidence" value="ECO:0007669"/>
    <property type="project" value="InterPro"/>
</dbReference>
<dbReference type="InterPro" id="IPR029753">
    <property type="entry name" value="D-isomer_DH_CS"/>
</dbReference>
<dbReference type="PANTHER" id="PTHR43026">
    <property type="entry name" value="2-HYDROXYACID DEHYDROGENASE HOMOLOG 1-RELATED"/>
    <property type="match status" value="1"/>
</dbReference>
<accession>X1BBU9</accession>
<sequence>ELDFTYTSLETLLRKSDFVSLNVSLTEATHHLINAASLANMKPGAILVNTSRGPVVDTRALIDSLRSGHLGGAGLDVLEDERDTFHDFGDLNVIVTPHLGWYTDGAVSRILNITFDILSSFKRGEIIHRAI</sequence>
<evidence type="ECO:0000256" key="2">
    <source>
        <dbReference type="ARBA" id="ARBA00023002"/>
    </source>
</evidence>
<dbReference type="InterPro" id="IPR036291">
    <property type="entry name" value="NAD(P)-bd_dom_sf"/>
</dbReference>
<comment type="caution">
    <text evidence="5">The sequence shown here is derived from an EMBL/GenBank/DDBJ whole genome shotgun (WGS) entry which is preliminary data.</text>
</comment>
<proteinExistence type="inferred from homology"/>
<feature type="domain" description="D-isomer specific 2-hydroxyacid dehydrogenase NAD-binding" evidence="4">
    <location>
        <begin position="3"/>
        <end position="100"/>
    </location>
</feature>
<reference evidence="5" key="1">
    <citation type="journal article" date="2014" name="Front. Microbiol.">
        <title>High frequency of phylogenetically diverse reductive dehalogenase-homologous genes in deep subseafloor sedimentary metagenomes.</title>
        <authorList>
            <person name="Kawai M."/>
            <person name="Futagami T."/>
            <person name="Toyoda A."/>
            <person name="Takaki Y."/>
            <person name="Nishi S."/>
            <person name="Hori S."/>
            <person name="Arai W."/>
            <person name="Tsubouchi T."/>
            <person name="Morono Y."/>
            <person name="Uchiyama I."/>
            <person name="Ito T."/>
            <person name="Fujiyama A."/>
            <person name="Inagaki F."/>
            <person name="Takami H."/>
        </authorList>
    </citation>
    <scope>NUCLEOTIDE SEQUENCE</scope>
    <source>
        <strain evidence="5">Expedition CK06-06</strain>
    </source>
</reference>
<name>X1BBU9_9ZZZZ</name>
<dbReference type="EMBL" id="BART01018844">
    <property type="protein sequence ID" value="GAG78717.1"/>
    <property type="molecule type" value="Genomic_DNA"/>
</dbReference>
<gene>
    <name evidence="5" type="ORF">S01H4_35438</name>
</gene>
<dbReference type="PANTHER" id="PTHR43026:SF1">
    <property type="entry name" value="2-HYDROXYACID DEHYDROGENASE HOMOLOG 1-RELATED"/>
    <property type="match status" value="1"/>
</dbReference>
<dbReference type="PROSITE" id="PS00671">
    <property type="entry name" value="D_2_HYDROXYACID_DH_3"/>
    <property type="match status" value="1"/>
</dbReference>
<evidence type="ECO:0000259" key="4">
    <source>
        <dbReference type="Pfam" id="PF02826"/>
    </source>
</evidence>
<protein>
    <recommendedName>
        <fullName evidence="4">D-isomer specific 2-hydroxyacid dehydrogenase NAD-binding domain-containing protein</fullName>
    </recommendedName>
</protein>
<dbReference type="GO" id="GO:0008720">
    <property type="term" value="F:D-lactate dehydrogenase (NAD+) activity"/>
    <property type="evidence" value="ECO:0007669"/>
    <property type="project" value="TreeGrafter"/>
</dbReference>
<evidence type="ECO:0000256" key="1">
    <source>
        <dbReference type="ARBA" id="ARBA00005854"/>
    </source>
</evidence>
<dbReference type="AlphaFoldDB" id="X1BBU9"/>
<dbReference type="Pfam" id="PF02826">
    <property type="entry name" value="2-Hacid_dh_C"/>
    <property type="match status" value="1"/>
</dbReference>
<keyword evidence="2" id="KW-0560">Oxidoreductase</keyword>
<dbReference type="InterPro" id="IPR058205">
    <property type="entry name" value="D-LDH-like"/>
</dbReference>